<evidence type="ECO:0000256" key="2">
    <source>
        <dbReference type="SAM" id="Phobius"/>
    </source>
</evidence>
<dbReference type="GeneID" id="128200530"/>
<name>A0ABM3MFM3_GALME</name>
<feature type="region of interest" description="Disordered" evidence="1">
    <location>
        <begin position="122"/>
        <end position="155"/>
    </location>
</feature>
<keyword evidence="3" id="KW-1185">Reference proteome</keyword>
<dbReference type="RefSeq" id="XP_052750202.1">
    <property type="nucleotide sequence ID" value="XM_052894242.1"/>
</dbReference>
<organism evidence="3 4">
    <name type="scientific">Galleria mellonella</name>
    <name type="common">Greater wax moth</name>
    <dbReference type="NCBI Taxonomy" id="7137"/>
    <lineage>
        <taxon>Eukaryota</taxon>
        <taxon>Metazoa</taxon>
        <taxon>Ecdysozoa</taxon>
        <taxon>Arthropoda</taxon>
        <taxon>Hexapoda</taxon>
        <taxon>Insecta</taxon>
        <taxon>Pterygota</taxon>
        <taxon>Neoptera</taxon>
        <taxon>Endopterygota</taxon>
        <taxon>Lepidoptera</taxon>
        <taxon>Glossata</taxon>
        <taxon>Ditrysia</taxon>
        <taxon>Pyraloidea</taxon>
        <taxon>Pyralidae</taxon>
        <taxon>Galleriinae</taxon>
        <taxon>Galleria</taxon>
    </lineage>
</organism>
<keyword evidence="2" id="KW-0812">Transmembrane</keyword>
<evidence type="ECO:0000256" key="1">
    <source>
        <dbReference type="SAM" id="MobiDB-lite"/>
    </source>
</evidence>
<keyword evidence="2" id="KW-0472">Membrane</keyword>
<accession>A0ABM3MFM3</accession>
<evidence type="ECO:0000313" key="4">
    <source>
        <dbReference type="RefSeq" id="XP_052750201.1"/>
    </source>
</evidence>
<dbReference type="Proteomes" id="UP001652740">
    <property type="component" value="Unplaced"/>
</dbReference>
<keyword evidence="2" id="KW-1133">Transmembrane helix</keyword>
<gene>
    <name evidence="4 5" type="primary">LOC128200530</name>
</gene>
<reference evidence="4 5" key="1">
    <citation type="submission" date="2025-05" db="UniProtKB">
        <authorList>
            <consortium name="RefSeq"/>
        </authorList>
    </citation>
    <scope>IDENTIFICATION</scope>
    <source>
        <tissue evidence="4 5">Whole larvae</tissue>
    </source>
</reference>
<dbReference type="RefSeq" id="XP_052750201.1">
    <property type="nucleotide sequence ID" value="XM_052894241.1"/>
</dbReference>
<protein>
    <submittedName>
        <fullName evidence="4 5">Uncharacterized protein LOC128200530</fullName>
    </submittedName>
</protein>
<evidence type="ECO:0000313" key="3">
    <source>
        <dbReference type="Proteomes" id="UP001652740"/>
    </source>
</evidence>
<sequence>MAEGIIVFMLWYIAIAFNYYIEKCTKGENEEGTQTRQTAEKCSTTVVACLSSNDKSVEEDTHGIAKEKVSTPNEKIDNTSLPIPVTFLTSNEKSMEEDKYDIPAKTNLVQNEAVIDNLYDDVETANPEPDGDAGDEAAMIDDSDVTNENENYDIV</sequence>
<evidence type="ECO:0000313" key="5">
    <source>
        <dbReference type="RefSeq" id="XP_052750202.1"/>
    </source>
</evidence>
<proteinExistence type="predicted"/>
<feature type="transmembrane region" description="Helical" evidence="2">
    <location>
        <begin position="5"/>
        <end position="21"/>
    </location>
</feature>